<name>A0A1H1NIC1_9MICO</name>
<feature type="domain" description="Luciferase-like" evidence="2">
    <location>
        <begin position="10"/>
        <end position="312"/>
    </location>
</feature>
<dbReference type="GO" id="GO:0016705">
    <property type="term" value="F:oxidoreductase activity, acting on paired donors, with incorporation or reduction of molecular oxygen"/>
    <property type="evidence" value="ECO:0007669"/>
    <property type="project" value="InterPro"/>
</dbReference>
<dbReference type="EMBL" id="LT629734">
    <property type="protein sequence ID" value="SDR98667.1"/>
    <property type="molecule type" value="Genomic_DNA"/>
</dbReference>
<dbReference type="AlphaFoldDB" id="A0A1H1NIC1"/>
<dbReference type="Gene3D" id="3.20.20.30">
    <property type="entry name" value="Luciferase-like domain"/>
    <property type="match status" value="1"/>
</dbReference>
<dbReference type="SUPFAM" id="SSF51679">
    <property type="entry name" value="Bacterial luciferase-like"/>
    <property type="match status" value="1"/>
</dbReference>
<dbReference type="RefSeq" id="WP_092666232.1">
    <property type="nucleotide sequence ID" value="NZ_LT629734.1"/>
</dbReference>
<protein>
    <submittedName>
        <fullName evidence="3">5,10-methylenetetrahydromethanopterin reductase</fullName>
    </submittedName>
</protein>
<dbReference type="InterPro" id="IPR036661">
    <property type="entry name" value="Luciferase-like_sf"/>
</dbReference>
<dbReference type="STRING" id="684552.SAMN04489719_1275"/>
<dbReference type="OrthoDB" id="5241778at2"/>
<accession>A0A1H1NIC1</accession>
<dbReference type="Proteomes" id="UP000199649">
    <property type="component" value="Chromosome I"/>
</dbReference>
<evidence type="ECO:0000259" key="2">
    <source>
        <dbReference type="Pfam" id="PF00296"/>
    </source>
</evidence>
<dbReference type="PANTHER" id="PTHR43244">
    <property type="match status" value="1"/>
</dbReference>
<evidence type="ECO:0000256" key="1">
    <source>
        <dbReference type="ARBA" id="ARBA00023002"/>
    </source>
</evidence>
<sequence length="354" mass="38025">MTLQLGIHLGERFTLDETMAAADLAERYGFDSLWVAEGRLTRDAISIMALLADRTETVRIGSGVVNNKSRNAALMAVSFKTLDEIAPGRIICGIGAWWEPLASKVGTPLKKPVTAMREYVDVLQRFFRNEEVTVDGEFVQMDGVRFDRMYAENVAVDIPIYAGAVGPRMLELSGEIMDGVYLDFLLPVSYVDFAKRQLDKGIAKRTDGVTGVDITQAIACAVDDEDPRRAIDACKNFLTMYLMQQPHIAEHAGVAPEVVEQIQQVAGWPATPEDIERAMQFVSDEAVHAVCAAGSTADVVAKLEEYHAAGVRVTVLNPLGANKLGTIEAVARALAPSTGAASAAASAAPQSAAA</sequence>
<dbReference type="CDD" id="cd01097">
    <property type="entry name" value="Tetrahydromethanopterin_reductase"/>
    <property type="match status" value="1"/>
</dbReference>
<dbReference type="Pfam" id="PF00296">
    <property type="entry name" value="Bac_luciferase"/>
    <property type="match status" value="1"/>
</dbReference>
<proteinExistence type="predicted"/>
<organism evidence="3 4">
    <name type="scientific">Agrococcus carbonis</name>
    <dbReference type="NCBI Taxonomy" id="684552"/>
    <lineage>
        <taxon>Bacteria</taxon>
        <taxon>Bacillati</taxon>
        <taxon>Actinomycetota</taxon>
        <taxon>Actinomycetes</taxon>
        <taxon>Micrococcales</taxon>
        <taxon>Microbacteriaceae</taxon>
        <taxon>Agrococcus</taxon>
    </lineage>
</organism>
<keyword evidence="1" id="KW-0560">Oxidoreductase</keyword>
<gene>
    <name evidence="3" type="ORF">SAMN04489719_1275</name>
</gene>
<dbReference type="InterPro" id="IPR050564">
    <property type="entry name" value="F420-G6PD/mer"/>
</dbReference>
<evidence type="ECO:0000313" key="3">
    <source>
        <dbReference type="EMBL" id="SDR98667.1"/>
    </source>
</evidence>
<evidence type="ECO:0000313" key="4">
    <source>
        <dbReference type="Proteomes" id="UP000199649"/>
    </source>
</evidence>
<reference evidence="4" key="1">
    <citation type="submission" date="2016-10" db="EMBL/GenBank/DDBJ databases">
        <authorList>
            <person name="Varghese N."/>
            <person name="Submissions S."/>
        </authorList>
    </citation>
    <scope>NUCLEOTIDE SEQUENCE [LARGE SCALE GENOMIC DNA]</scope>
    <source>
        <strain evidence="4">DSM 22965</strain>
    </source>
</reference>
<dbReference type="InterPro" id="IPR011251">
    <property type="entry name" value="Luciferase-like_dom"/>
</dbReference>
<dbReference type="PANTHER" id="PTHR43244:SF1">
    <property type="entry name" value="5,10-METHYLENETETRAHYDROMETHANOPTERIN REDUCTASE"/>
    <property type="match status" value="1"/>
</dbReference>
<keyword evidence="4" id="KW-1185">Reference proteome</keyword>